<sequence length="290" mass="33027">MAILPIDHHVRKFPLTAISKLSPYTGLIISVFLLVLFLIRFYILELFLLKKMYGSRYTDLADANRRSFVNHHIAGFTKIGILIIAAYPFGSVTFGTAGFHTPYMSGSRISMGDVLVISAQMLIGMFIFELIYRTKISPISMVHHMASVLIGQAAITISIDMEKDSSTEFLLCTVWGAFDIIAEFLPHLTLILYRIYPNSPGFLLAIFRVACLTTFLGTISETMVAMYLFGQLWSRWTLSFKIATPVLHVAFSAAQFHGTHIFYRMWQKQKRIIRDRRDEERQVAKEQLAP</sequence>
<protein>
    <recommendedName>
        <fullName evidence="4">TLC domain-containing protein</fullName>
    </recommendedName>
</protein>
<feature type="transmembrane region" description="Helical" evidence="1">
    <location>
        <begin position="144"/>
        <end position="161"/>
    </location>
</feature>
<gene>
    <name evidence="2" type="ORF">GGX14DRAFT_18839</name>
</gene>
<feature type="transmembrane region" description="Helical" evidence="1">
    <location>
        <begin position="109"/>
        <end position="132"/>
    </location>
</feature>
<keyword evidence="1" id="KW-1133">Transmembrane helix</keyword>
<proteinExistence type="predicted"/>
<accession>A0AAD6YGN2</accession>
<evidence type="ECO:0000256" key="1">
    <source>
        <dbReference type="SAM" id="Phobius"/>
    </source>
</evidence>
<keyword evidence="1" id="KW-0472">Membrane</keyword>
<feature type="transmembrane region" description="Helical" evidence="1">
    <location>
        <begin position="69"/>
        <end position="89"/>
    </location>
</feature>
<evidence type="ECO:0008006" key="4">
    <source>
        <dbReference type="Google" id="ProtNLM"/>
    </source>
</evidence>
<feature type="transmembrane region" description="Helical" evidence="1">
    <location>
        <begin position="242"/>
        <end position="263"/>
    </location>
</feature>
<name>A0AAD6YGN2_9AGAR</name>
<feature type="transmembrane region" description="Helical" evidence="1">
    <location>
        <begin position="205"/>
        <end position="230"/>
    </location>
</feature>
<feature type="transmembrane region" description="Helical" evidence="1">
    <location>
        <begin position="24"/>
        <end position="48"/>
    </location>
</feature>
<feature type="transmembrane region" description="Helical" evidence="1">
    <location>
        <begin position="173"/>
        <end position="193"/>
    </location>
</feature>
<keyword evidence="3" id="KW-1185">Reference proteome</keyword>
<dbReference type="Proteomes" id="UP001219525">
    <property type="component" value="Unassembled WGS sequence"/>
</dbReference>
<evidence type="ECO:0000313" key="2">
    <source>
        <dbReference type="EMBL" id="KAJ7219160.1"/>
    </source>
</evidence>
<dbReference type="AlphaFoldDB" id="A0AAD6YGN2"/>
<keyword evidence="1" id="KW-0812">Transmembrane</keyword>
<organism evidence="2 3">
    <name type="scientific">Mycena pura</name>
    <dbReference type="NCBI Taxonomy" id="153505"/>
    <lineage>
        <taxon>Eukaryota</taxon>
        <taxon>Fungi</taxon>
        <taxon>Dikarya</taxon>
        <taxon>Basidiomycota</taxon>
        <taxon>Agaricomycotina</taxon>
        <taxon>Agaricomycetes</taxon>
        <taxon>Agaricomycetidae</taxon>
        <taxon>Agaricales</taxon>
        <taxon>Marasmiineae</taxon>
        <taxon>Mycenaceae</taxon>
        <taxon>Mycena</taxon>
    </lineage>
</organism>
<evidence type="ECO:0000313" key="3">
    <source>
        <dbReference type="Proteomes" id="UP001219525"/>
    </source>
</evidence>
<dbReference type="EMBL" id="JARJCW010000011">
    <property type="protein sequence ID" value="KAJ7219160.1"/>
    <property type="molecule type" value="Genomic_DNA"/>
</dbReference>
<reference evidence="2" key="1">
    <citation type="submission" date="2023-03" db="EMBL/GenBank/DDBJ databases">
        <title>Massive genome expansion in bonnet fungi (Mycena s.s.) driven by repeated elements and novel gene families across ecological guilds.</title>
        <authorList>
            <consortium name="Lawrence Berkeley National Laboratory"/>
            <person name="Harder C.B."/>
            <person name="Miyauchi S."/>
            <person name="Viragh M."/>
            <person name="Kuo A."/>
            <person name="Thoen E."/>
            <person name="Andreopoulos B."/>
            <person name="Lu D."/>
            <person name="Skrede I."/>
            <person name="Drula E."/>
            <person name="Henrissat B."/>
            <person name="Morin E."/>
            <person name="Kohler A."/>
            <person name="Barry K."/>
            <person name="LaButti K."/>
            <person name="Morin E."/>
            <person name="Salamov A."/>
            <person name="Lipzen A."/>
            <person name="Mereny Z."/>
            <person name="Hegedus B."/>
            <person name="Baldrian P."/>
            <person name="Stursova M."/>
            <person name="Weitz H."/>
            <person name="Taylor A."/>
            <person name="Grigoriev I.V."/>
            <person name="Nagy L.G."/>
            <person name="Martin F."/>
            <person name="Kauserud H."/>
        </authorList>
    </citation>
    <scope>NUCLEOTIDE SEQUENCE</scope>
    <source>
        <strain evidence="2">9144</strain>
    </source>
</reference>
<comment type="caution">
    <text evidence="2">The sequence shown here is derived from an EMBL/GenBank/DDBJ whole genome shotgun (WGS) entry which is preliminary data.</text>
</comment>